<keyword evidence="3" id="KW-1185">Reference proteome</keyword>
<comment type="caution">
    <text evidence="2">The sequence shown here is derived from an EMBL/GenBank/DDBJ whole genome shotgun (WGS) entry which is preliminary data.</text>
</comment>
<dbReference type="RefSeq" id="WP_106931950.1">
    <property type="nucleotide sequence ID" value="NZ_PYFT01000001.1"/>
</dbReference>
<keyword evidence="1" id="KW-0812">Transmembrane</keyword>
<gene>
    <name evidence="2" type="ORF">AHMF7605_20805</name>
</gene>
<organism evidence="2 3">
    <name type="scientific">Adhaeribacter arboris</name>
    <dbReference type="NCBI Taxonomy" id="2072846"/>
    <lineage>
        <taxon>Bacteria</taxon>
        <taxon>Pseudomonadati</taxon>
        <taxon>Bacteroidota</taxon>
        <taxon>Cytophagia</taxon>
        <taxon>Cytophagales</taxon>
        <taxon>Hymenobacteraceae</taxon>
        <taxon>Adhaeribacter</taxon>
    </lineage>
</organism>
<evidence type="ECO:0000313" key="2">
    <source>
        <dbReference type="EMBL" id="PSR55768.1"/>
    </source>
</evidence>
<sequence length="110" mass="12989">MDSIFVYKNQLVYNPSNLLFTIVQDSIRFERFKLLAIYMEGDYLGTYRIIEKNVFPVYKLSKMLSLLIFGSMLTLGTKALRTMRIKGRMSDNTKMALICLQFIEYQEKYT</sequence>
<proteinExistence type="predicted"/>
<evidence type="ECO:0000313" key="3">
    <source>
        <dbReference type="Proteomes" id="UP000240357"/>
    </source>
</evidence>
<evidence type="ECO:0000256" key="1">
    <source>
        <dbReference type="SAM" id="Phobius"/>
    </source>
</evidence>
<name>A0A2T2YJT7_9BACT</name>
<dbReference type="AlphaFoldDB" id="A0A2T2YJT7"/>
<dbReference type="Proteomes" id="UP000240357">
    <property type="component" value="Unassembled WGS sequence"/>
</dbReference>
<accession>A0A2T2YJT7</accession>
<dbReference type="EMBL" id="PYFT01000001">
    <property type="protein sequence ID" value="PSR55768.1"/>
    <property type="molecule type" value="Genomic_DNA"/>
</dbReference>
<keyword evidence="1" id="KW-1133">Transmembrane helix</keyword>
<feature type="transmembrane region" description="Helical" evidence="1">
    <location>
        <begin position="63"/>
        <end position="80"/>
    </location>
</feature>
<reference evidence="2 3" key="1">
    <citation type="submission" date="2018-03" db="EMBL/GenBank/DDBJ databases">
        <title>Adhaeribacter sp. HMF7605 Genome sequencing and assembly.</title>
        <authorList>
            <person name="Kang H."/>
            <person name="Kang J."/>
            <person name="Cha I."/>
            <person name="Kim H."/>
            <person name="Joh K."/>
        </authorList>
    </citation>
    <scope>NUCLEOTIDE SEQUENCE [LARGE SCALE GENOMIC DNA]</scope>
    <source>
        <strain evidence="2 3">HMF7605</strain>
    </source>
</reference>
<protein>
    <submittedName>
        <fullName evidence="2">Uncharacterized protein</fullName>
    </submittedName>
</protein>
<keyword evidence="1" id="KW-0472">Membrane</keyword>